<evidence type="ECO:0000259" key="11">
    <source>
        <dbReference type="PROSITE" id="PS50262"/>
    </source>
</evidence>
<keyword evidence="4 10" id="KW-1133">Transmembrane helix</keyword>
<dbReference type="PROSITE" id="PS00237">
    <property type="entry name" value="G_PROTEIN_RECEP_F1_1"/>
    <property type="match status" value="1"/>
</dbReference>
<evidence type="ECO:0000256" key="7">
    <source>
        <dbReference type="ARBA" id="ARBA00023170"/>
    </source>
</evidence>
<reference evidence="12" key="1">
    <citation type="submission" date="2025-08" db="UniProtKB">
        <authorList>
            <consortium name="Ensembl"/>
        </authorList>
    </citation>
    <scope>IDENTIFICATION</scope>
</reference>
<dbReference type="InterPro" id="IPR017452">
    <property type="entry name" value="GPCR_Rhodpsn_7TM"/>
</dbReference>
<comment type="similarity">
    <text evidence="9">Belongs to the G-protein coupled receptor 1 family.</text>
</comment>
<feature type="transmembrane region" description="Helical" evidence="10">
    <location>
        <begin position="253"/>
        <end position="276"/>
    </location>
</feature>
<evidence type="ECO:0000256" key="6">
    <source>
        <dbReference type="ARBA" id="ARBA00023136"/>
    </source>
</evidence>
<keyword evidence="13" id="KW-1185">Reference proteome</keyword>
<dbReference type="InterPro" id="IPR000276">
    <property type="entry name" value="GPCR_Rhodpsn"/>
</dbReference>
<dbReference type="PRINTS" id="PR00237">
    <property type="entry name" value="GPCRRHODOPSN"/>
</dbReference>
<feature type="domain" description="G-protein coupled receptors family 1 profile" evidence="11">
    <location>
        <begin position="57"/>
        <end position="313"/>
    </location>
</feature>
<keyword evidence="7 9" id="KW-0675">Receptor</keyword>
<comment type="subcellular location">
    <subcellularLocation>
        <location evidence="1">Cell membrane</location>
        <topology evidence="1">Multi-pass membrane protein</topology>
    </subcellularLocation>
</comment>
<dbReference type="PRINTS" id="PR01157">
    <property type="entry name" value="P2YPURNOCPTR"/>
</dbReference>
<dbReference type="Gene3D" id="1.20.1070.10">
    <property type="entry name" value="Rhodopsin 7-helix transmembrane proteins"/>
    <property type="match status" value="1"/>
</dbReference>
<evidence type="ECO:0000313" key="12">
    <source>
        <dbReference type="Ensembl" id="ENSGMOP00000042484.1"/>
    </source>
</evidence>
<dbReference type="SUPFAM" id="SSF81321">
    <property type="entry name" value="Family A G protein-coupled receptor-like"/>
    <property type="match status" value="1"/>
</dbReference>
<name>A0A8C5B7X2_GADMO</name>
<keyword evidence="6 10" id="KW-0472">Membrane</keyword>
<dbReference type="PROSITE" id="PS50262">
    <property type="entry name" value="G_PROTEIN_RECEP_F1_2"/>
    <property type="match status" value="1"/>
</dbReference>
<evidence type="ECO:0000256" key="4">
    <source>
        <dbReference type="ARBA" id="ARBA00022989"/>
    </source>
</evidence>
<reference evidence="12" key="2">
    <citation type="submission" date="2025-09" db="UniProtKB">
        <authorList>
            <consortium name="Ensembl"/>
        </authorList>
    </citation>
    <scope>IDENTIFICATION</scope>
</reference>
<dbReference type="Pfam" id="PF00001">
    <property type="entry name" value="7tm_1"/>
    <property type="match status" value="1"/>
</dbReference>
<evidence type="ECO:0000256" key="1">
    <source>
        <dbReference type="ARBA" id="ARBA00004651"/>
    </source>
</evidence>
<feature type="transmembrane region" description="Helical" evidence="10">
    <location>
        <begin position="77"/>
        <end position="97"/>
    </location>
</feature>
<keyword evidence="2" id="KW-1003">Cell membrane</keyword>
<feature type="transmembrane region" description="Helical" evidence="10">
    <location>
        <begin position="117"/>
        <end position="139"/>
    </location>
</feature>
<feature type="transmembrane region" description="Helical" evidence="10">
    <location>
        <begin position="160"/>
        <end position="183"/>
    </location>
</feature>
<dbReference type="GO" id="GO:0004930">
    <property type="term" value="F:G protein-coupled receptor activity"/>
    <property type="evidence" value="ECO:0007669"/>
    <property type="project" value="UniProtKB-KW"/>
</dbReference>
<sequence length="337" mass="37683">MAKVIRMPTCTLQTLGFNPRTYWLRGNRSDAGPCQVLPQGLSLSVLLCVVFLLGSLLNGASLWVFCFRTPEWSTGTLLQFHLTLSNILAMPLVPMMATNLALGSHWPYGRFLCQAMIALLSSHFYGSTVFLMLISVHRYTLVVHFNKDACMKRKPFVRRLCAGMWSLLLIQAIVLAVVLPSSLEEKEEHCLSIHHVKLSVSLLYITLLLFTLGFLLPFSVSLGCYWCLANTLARLQNQSARGRANRYKSQRKIAACLVTFAVCFLPLHVTRTMGVVLKTFYPSDCPGLLRAETGYYVSWVLTGVNCCLDPILYGFGSHNFAHTFIQGASFLRAQVTQ</sequence>
<protein>
    <recommendedName>
        <fullName evidence="11">G-protein coupled receptors family 1 profile domain-containing protein</fullName>
    </recommendedName>
</protein>
<evidence type="ECO:0000256" key="10">
    <source>
        <dbReference type="SAM" id="Phobius"/>
    </source>
</evidence>
<dbReference type="GeneTree" id="ENSGT01150000287001"/>
<feature type="transmembrane region" description="Helical" evidence="10">
    <location>
        <begin position="296"/>
        <end position="315"/>
    </location>
</feature>
<evidence type="ECO:0000256" key="5">
    <source>
        <dbReference type="ARBA" id="ARBA00023040"/>
    </source>
</evidence>
<keyword evidence="8 9" id="KW-0807">Transducer</keyword>
<feature type="transmembrane region" description="Helical" evidence="10">
    <location>
        <begin position="203"/>
        <end position="232"/>
    </location>
</feature>
<evidence type="ECO:0000256" key="3">
    <source>
        <dbReference type="ARBA" id="ARBA00022692"/>
    </source>
</evidence>
<organism evidence="12 13">
    <name type="scientific">Gadus morhua</name>
    <name type="common">Atlantic cod</name>
    <dbReference type="NCBI Taxonomy" id="8049"/>
    <lineage>
        <taxon>Eukaryota</taxon>
        <taxon>Metazoa</taxon>
        <taxon>Chordata</taxon>
        <taxon>Craniata</taxon>
        <taxon>Vertebrata</taxon>
        <taxon>Euteleostomi</taxon>
        <taxon>Actinopterygii</taxon>
        <taxon>Neopterygii</taxon>
        <taxon>Teleostei</taxon>
        <taxon>Neoteleostei</taxon>
        <taxon>Acanthomorphata</taxon>
        <taxon>Zeiogadaria</taxon>
        <taxon>Gadariae</taxon>
        <taxon>Gadiformes</taxon>
        <taxon>Gadoidei</taxon>
        <taxon>Gadidae</taxon>
        <taxon>Gadus</taxon>
    </lineage>
</organism>
<dbReference type="Ensembl" id="ENSGMOT00000059817.1">
    <property type="protein sequence ID" value="ENSGMOP00000042484.1"/>
    <property type="gene ID" value="ENSGMOG00000036013.1"/>
</dbReference>
<dbReference type="AlphaFoldDB" id="A0A8C5B7X2"/>
<evidence type="ECO:0000256" key="2">
    <source>
        <dbReference type="ARBA" id="ARBA00022475"/>
    </source>
</evidence>
<feature type="transmembrane region" description="Helical" evidence="10">
    <location>
        <begin position="43"/>
        <end position="65"/>
    </location>
</feature>
<dbReference type="PANTHER" id="PTHR24231:SF35">
    <property type="entry name" value="P2Y PURINOCEPTOR 4-LIKE"/>
    <property type="match status" value="1"/>
</dbReference>
<dbReference type="GO" id="GO:0005886">
    <property type="term" value="C:plasma membrane"/>
    <property type="evidence" value="ECO:0007669"/>
    <property type="project" value="UniProtKB-SubCell"/>
</dbReference>
<keyword evidence="5 9" id="KW-0297">G-protein coupled receptor</keyword>
<evidence type="ECO:0000256" key="8">
    <source>
        <dbReference type="ARBA" id="ARBA00023224"/>
    </source>
</evidence>
<keyword evidence="3 9" id="KW-0812">Transmembrane</keyword>
<dbReference type="PANTHER" id="PTHR24231">
    <property type="entry name" value="PURINOCEPTOR-RELATED G-PROTEIN COUPLED RECEPTOR"/>
    <property type="match status" value="1"/>
</dbReference>
<accession>A0A8C5B7X2</accession>
<dbReference type="OMA" id="KLCAGIW"/>
<evidence type="ECO:0000313" key="13">
    <source>
        <dbReference type="Proteomes" id="UP000694546"/>
    </source>
</evidence>
<dbReference type="Proteomes" id="UP000694546">
    <property type="component" value="Chromosome 6"/>
</dbReference>
<evidence type="ECO:0000256" key="9">
    <source>
        <dbReference type="RuleBase" id="RU000688"/>
    </source>
</evidence>
<proteinExistence type="inferred from homology"/>